<dbReference type="NCBIfam" id="TIGR00747">
    <property type="entry name" value="fabH"/>
    <property type="match status" value="1"/>
</dbReference>
<evidence type="ECO:0000256" key="6">
    <source>
        <dbReference type="ARBA" id="ARBA00022679"/>
    </source>
</evidence>
<dbReference type="InterPro" id="IPR013751">
    <property type="entry name" value="ACP_syn_III_N"/>
</dbReference>
<evidence type="ECO:0000256" key="12">
    <source>
        <dbReference type="ARBA" id="ARBA00051096"/>
    </source>
</evidence>
<dbReference type="EMBL" id="CP076134">
    <property type="protein sequence ID" value="QWG15517.1"/>
    <property type="molecule type" value="Genomic_DNA"/>
</dbReference>
<dbReference type="GO" id="GO:0044550">
    <property type="term" value="P:secondary metabolite biosynthetic process"/>
    <property type="evidence" value="ECO:0007669"/>
    <property type="project" value="TreeGrafter"/>
</dbReference>
<feature type="domain" description="Beta-ketoacyl-[acyl-carrier-protein] synthase III N-terminal" evidence="15">
    <location>
        <begin position="109"/>
        <end position="192"/>
    </location>
</feature>
<dbReference type="PANTHER" id="PTHR34069:SF2">
    <property type="entry name" value="BETA-KETOACYL-[ACYL-CARRIER-PROTEIN] SYNTHASE III"/>
    <property type="match status" value="1"/>
</dbReference>
<proteinExistence type="inferred from homology"/>
<dbReference type="GO" id="GO:0004315">
    <property type="term" value="F:3-oxoacyl-[acyl-carrier-protein] synthase activity"/>
    <property type="evidence" value="ECO:0007669"/>
    <property type="project" value="InterPro"/>
</dbReference>
<dbReference type="SUPFAM" id="SSF53901">
    <property type="entry name" value="Thiolase-like"/>
    <property type="match status" value="1"/>
</dbReference>
<comment type="subunit">
    <text evidence="13">Homodimer.</text>
</comment>
<dbReference type="HAMAP" id="MF_01815">
    <property type="entry name" value="FabH"/>
    <property type="match status" value="1"/>
</dbReference>
<evidence type="ECO:0000256" key="5">
    <source>
        <dbReference type="ARBA" id="ARBA00022516"/>
    </source>
</evidence>
<comment type="catalytic activity">
    <reaction evidence="12">
        <text>malonyl-[ACP] + acetyl-CoA + H(+) = 3-oxobutanoyl-[ACP] + CO2 + CoA</text>
        <dbReference type="Rhea" id="RHEA:12080"/>
        <dbReference type="Rhea" id="RHEA-COMP:9623"/>
        <dbReference type="Rhea" id="RHEA-COMP:9625"/>
        <dbReference type="ChEBI" id="CHEBI:15378"/>
        <dbReference type="ChEBI" id="CHEBI:16526"/>
        <dbReference type="ChEBI" id="CHEBI:57287"/>
        <dbReference type="ChEBI" id="CHEBI:57288"/>
        <dbReference type="ChEBI" id="CHEBI:78449"/>
        <dbReference type="ChEBI" id="CHEBI:78450"/>
        <dbReference type="EC" id="2.3.1.180"/>
    </reaction>
    <physiologicalReaction direction="left-to-right" evidence="12">
        <dbReference type="Rhea" id="RHEA:12081"/>
    </physiologicalReaction>
</comment>
<keyword evidence="4 13" id="KW-0963">Cytoplasm</keyword>
<evidence type="ECO:0000256" key="7">
    <source>
        <dbReference type="ARBA" id="ARBA00022832"/>
    </source>
</evidence>
<comment type="pathway">
    <text evidence="1 13">Lipid metabolism; fatty acid biosynthesis.</text>
</comment>
<comment type="subcellular location">
    <subcellularLocation>
        <location evidence="13">Cytoplasm</location>
    </subcellularLocation>
</comment>
<evidence type="ECO:0000256" key="3">
    <source>
        <dbReference type="ARBA" id="ARBA00012333"/>
    </source>
</evidence>
<evidence type="ECO:0000256" key="4">
    <source>
        <dbReference type="ARBA" id="ARBA00022490"/>
    </source>
</evidence>
<dbReference type="GO" id="GO:0033818">
    <property type="term" value="F:beta-ketoacyl-acyl-carrier-protein synthase III activity"/>
    <property type="evidence" value="ECO:0007669"/>
    <property type="project" value="UniProtKB-UniRule"/>
</dbReference>
<evidence type="ECO:0000259" key="15">
    <source>
        <dbReference type="Pfam" id="PF08545"/>
    </source>
</evidence>
<keyword evidence="10 13" id="KW-0511">Multifunctional enzyme</keyword>
<dbReference type="GO" id="GO:0005737">
    <property type="term" value="C:cytoplasm"/>
    <property type="evidence" value="ECO:0007669"/>
    <property type="project" value="UniProtKB-SubCell"/>
</dbReference>
<evidence type="ECO:0000313" key="16">
    <source>
        <dbReference type="EMBL" id="QWG15517.1"/>
    </source>
</evidence>
<dbReference type="FunFam" id="3.40.47.10:FF:000004">
    <property type="entry name" value="3-oxoacyl-[acyl-carrier-protein] synthase 3"/>
    <property type="match status" value="1"/>
</dbReference>
<dbReference type="NCBIfam" id="NF006829">
    <property type="entry name" value="PRK09352.1"/>
    <property type="match status" value="1"/>
</dbReference>
<comment type="similarity">
    <text evidence="2 13">Belongs to the thiolase-like superfamily. FabH family.</text>
</comment>
<keyword evidence="7 13" id="KW-0276">Fatty acid metabolism</keyword>
<dbReference type="Pfam" id="PF08541">
    <property type="entry name" value="ACP_syn_III_C"/>
    <property type="match status" value="1"/>
</dbReference>
<evidence type="ECO:0000256" key="1">
    <source>
        <dbReference type="ARBA" id="ARBA00005194"/>
    </source>
</evidence>
<dbReference type="InterPro" id="IPR016039">
    <property type="entry name" value="Thiolase-like"/>
</dbReference>
<keyword evidence="5 13" id="KW-0444">Lipid biosynthesis</keyword>
<feature type="active site" evidence="13">
    <location>
        <position position="115"/>
    </location>
</feature>
<organism evidence="16 17">
    <name type="scientific">Bradyrhizobium sediminis</name>
    <dbReference type="NCBI Taxonomy" id="2840469"/>
    <lineage>
        <taxon>Bacteria</taxon>
        <taxon>Pseudomonadati</taxon>
        <taxon>Pseudomonadota</taxon>
        <taxon>Alphaproteobacteria</taxon>
        <taxon>Hyphomicrobiales</taxon>
        <taxon>Nitrobacteraceae</taxon>
        <taxon>Bradyrhizobium</taxon>
    </lineage>
</organism>
<dbReference type="AlphaFoldDB" id="A0A975NI57"/>
<evidence type="ECO:0000256" key="13">
    <source>
        <dbReference type="HAMAP-Rule" id="MF_01815"/>
    </source>
</evidence>
<dbReference type="GO" id="GO:0006633">
    <property type="term" value="P:fatty acid biosynthetic process"/>
    <property type="evidence" value="ECO:0007669"/>
    <property type="project" value="UniProtKB-UniRule"/>
</dbReference>
<evidence type="ECO:0000256" key="9">
    <source>
        <dbReference type="ARBA" id="ARBA00023160"/>
    </source>
</evidence>
<feature type="active site" evidence="13">
    <location>
        <position position="252"/>
    </location>
</feature>
<comment type="domain">
    <text evidence="13">The last Arg residue of the ACP-binding site is essential for the weak association between ACP/AcpP and FabH.</text>
</comment>
<keyword evidence="9 13" id="KW-0275">Fatty acid biosynthesis</keyword>
<sequence>MTALRSVVLGCGSYLPQRILTNAELAARIDTSDEWIVQRTGIRQRHIAAEGEFTSHLAVHAARAALANAGIDAQSIDLIVLATSTPDNTFPATAVAVQNELGIHHGAAFDLQAVCSGFIFALATADNFLRCGAYRRALVIGAETFSRILDWSDRGTCVLFGDGAGAVVLEAQPQPGTSLDRGLLTTHLRSDGRHKSKLYVDGGPGSTRTVGHLRMEGREVFKHAVGMITDVIVDAFKATGTSAADIDWFVPHQANKRIIDASAHKLHIAPEKVVLTVDLHGNTSAASIPLALAVAVRDGRVRKGDLVLLEAMGGGFTWGSALLRW</sequence>
<evidence type="ECO:0000256" key="8">
    <source>
        <dbReference type="ARBA" id="ARBA00023098"/>
    </source>
</evidence>
<dbReference type="Pfam" id="PF08545">
    <property type="entry name" value="ACP_syn_III"/>
    <property type="match status" value="1"/>
</dbReference>
<dbReference type="Gene3D" id="3.40.47.10">
    <property type="match status" value="1"/>
</dbReference>
<dbReference type="InterPro" id="IPR004655">
    <property type="entry name" value="FabH"/>
</dbReference>
<comment type="function">
    <text evidence="13">Catalyzes the condensation reaction of fatty acid synthesis by the addition to an acyl acceptor of two carbons from malonyl-ACP. Catalyzes the first condensation reaction which initiates fatty acid synthesis and may therefore play a role in governing the total rate of fatty acid production. Possesses both acetoacetyl-ACP synthase and acetyl transacylase activities. Its substrate specificity determines the biosynthesis of branched-chain and/or straight-chain of fatty acids.</text>
</comment>
<reference evidence="16" key="1">
    <citation type="submission" date="2021-06" db="EMBL/GenBank/DDBJ databases">
        <title>Bradyrhizobium sp. S2-20-1 Genome sequencing.</title>
        <authorList>
            <person name="Jin L."/>
        </authorList>
    </citation>
    <scope>NUCLEOTIDE SEQUENCE</scope>
    <source>
        <strain evidence="16">S2-20-1</strain>
    </source>
</reference>
<dbReference type="Proteomes" id="UP000680839">
    <property type="component" value="Chromosome"/>
</dbReference>
<dbReference type="CDD" id="cd00830">
    <property type="entry name" value="KAS_III"/>
    <property type="match status" value="1"/>
</dbReference>
<keyword evidence="8 13" id="KW-0443">Lipid metabolism</keyword>
<feature type="active site" evidence="13">
    <location>
        <position position="282"/>
    </location>
</feature>
<evidence type="ECO:0000259" key="14">
    <source>
        <dbReference type="Pfam" id="PF08541"/>
    </source>
</evidence>
<evidence type="ECO:0000313" key="17">
    <source>
        <dbReference type="Proteomes" id="UP000680839"/>
    </source>
</evidence>
<dbReference type="EC" id="2.3.1.180" evidence="3 13"/>
<feature type="region of interest" description="ACP-binding" evidence="13">
    <location>
        <begin position="253"/>
        <end position="257"/>
    </location>
</feature>
<dbReference type="InterPro" id="IPR013747">
    <property type="entry name" value="ACP_syn_III_C"/>
</dbReference>
<keyword evidence="6 13" id="KW-0808">Transferase</keyword>
<name>A0A975NI57_9BRAD</name>
<dbReference type="PANTHER" id="PTHR34069">
    <property type="entry name" value="3-OXOACYL-[ACYL-CARRIER-PROTEIN] SYNTHASE 3"/>
    <property type="match status" value="1"/>
</dbReference>
<evidence type="ECO:0000256" key="11">
    <source>
        <dbReference type="ARBA" id="ARBA00023315"/>
    </source>
</evidence>
<gene>
    <name evidence="13" type="primary">fabH</name>
    <name evidence="16" type="ORF">KMZ29_13115</name>
</gene>
<feature type="domain" description="Beta-ketoacyl-[acyl-carrier-protein] synthase III C-terminal" evidence="14">
    <location>
        <begin position="237"/>
        <end position="325"/>
    </location>
</feature>
<evidence type="ECO:0000256" key="2">
    <source>
        <dbReference type="ARBA" id="ARBA00008642"/>
    </source>
</evidence>
<dbReference type="RefSeq" id="WP_215624021.1">
    <property type="nucleotide sequence ID" value="NZ_CP076134.1"/>
</dbReference>
<keyword evidence="11 13" id="KW-0012">Acyltransferase</keyword>
<evidence type="ECO:0000256" key="10">
    <source>
        <dbReference type="ARBA" id="ARBA00023268"/>
    </source>
</evidence>
<protein>
    <recommendedName>
        <fullName evidence="3 13">Beta-ketoacyl-[acyl-carrier-protein] synthase III</fullName>
        <shortName evidence="13">Beta-ketoacyl-ACP synthase III</shortName>
        <shortName evidence="13">KAS III</shortName>
        <ecNumber evidence="3 13">2.3.1.180</ecNumber>
    </recommendedName>
    <alternativeName>
        <fullName evidence="13">3-oxoacyl-[acyl-carrier-protein] synthase 3</fullName>
    </alternativeName>
    <alternativeName>
        <fullName evidence="13">3-oxoacyl-[acyl-carrier-protein] synthase III</fullName>
    </alternativeName>
</protein>
<accession>A0A975NI57</accession>